<keyword evidence="2" id="KW-1133">Transmembrane helix</keyword>
<dbReference type="AlphaFoldDB" id="A0A8H6YI88"/>
<name>A0A8H6YI88_9AGAR</name>
<dbReference type="Proteomes" id="UP000623467">
    <property type="component" value="Unassembled WGS sequence"/>
</dbReference>
<keyword evidence="5" id="KW-1185">Reference proteome</keyword>
<feature type="compositionally biased region" description="Polar residues" evidence="1">
    <location>
        <begin position="540"/>
        <end position="561"/>
    </location>
</feature>
<feature type="compositionally biased region" description="Gly residues" evidence="1">
    <location>
        <begin position="273"/>
        <end position="285"/>
    </location>
</feature>
<reference evidence="4" key="1">
    <citation type="submission" date="2020-05" db="EMBL/GenBank/DDBJ databases">
        <title>Mycena genomes resolve the evolution of fungal bioluminescence.</title>
        <authorList>
            <person name="Tsai I.J."/>
        </authorList>
    </citation>
    <scope>NUCLEOTIDE SEQUENCE</scope>
    <source>
        <strain evidence="4">160909Yilan</strain>
    </source>
</reference>
<dbReference type="OrthoDB" id="3047968at2759"/>
<evidence type="ECO:0008006" key="6">
    <source>
        <dbReference type="Google" id="ProtNLM"/>
    </source>
</evidence>
<evidence type="ECO:0000313" key="5">
    <source>
        <dbReference type="Proteomes" id="UP000623467"/>
    </source>
</evidence>
<feature type="compositionally biased region" description="Low complexity" evidence="1">
    <location>
        <begin position="198"/>
        <end position="215"/>
    </location>
</feature>
<feature type="chain" id="PRO_5034240568" description="Transmembrane protein" evidence="3">
    <location>
        <begin position="49"/>
        <end position="611"/>
    </location>
</feature>
<feature type="region of interest" description="Disordered" evidence="1">
    <location>
        <begin position="264"/>
        <end position="294"/>
    </location>
</feature>
<feature type="region of interest" description="Disordered" evidence="1">
    <location>
        <begin position="311"/>
        <end position="406"/>
    </location>
</feature>
<feature type="compositionally biased region" description="Pro residues" evidence="1">
    <location>
        <begin position="325"/>
        <end position="334"/>
    </location>
</feature>
<gene>
    <name evidence="4" type="ORF">MSAN_01216800</name>
</gene>
<feature type="compositionally biased region" description="Low complexity" evidence="1">
    <location>
        <begin position="335"/>
        <end position="362"/>
    </location>
</feature>
<keyword evidence="2" id="KW-0812">Transmembrane</keyword>
<evidence type="ECO:0000256" key="3">
    <source>
        <dbReference type="SAM" id="SignalP"/>
    </source>
</evidence>
<comment type="caution">
    <text evidence="4">The sequence shown here is derived from an EMBL/GenBank/DDBJ whole genome shotgun (WGS) entry which is preliminary data.</text>
</comment>
<dbReference type="EMBL" id="JACAZH010000009">
    <property type="protein sequence ID" value="KAF7358776.1"/>
    <property type="molecule type" value="Genomic_DNA"/>
</dbReference>
<evidence type="ECO:0000313" key="4">
    <source>
        <dbReference type="EMBL" id="KAF7358776.1"/>
    </source>
</evidence>
<sequence>MALLYSRSYQYPFLSPSPPPPPMRAAPRIPHVLFSALVLFAFTPAAEAQANRTVDDFSPQITYNPAADVTHDTTGFNVTKLYNGTIAVMTPTDTDPVVNMTIQFTGTAIWLFIGKPQTTDTFSDGYTVYLDGVEVDDVGDVDLQHAAEYGNVAYSNDALKLGSHTVTLAADSPVYFDYAVFTSNDPTPETTIGPVQPGTSSTASTGTGKSKSTSTNPAAQASQSGAAVKAKSHIAAIAGAAAAVLLLGAGIAAFLLLRRRKRSAAPSQQQFLPGGGYPGSYGGPSGPTQPVYNADPAAQTSQAALLRVPTLTPATSQYNSTPTSMPMPLPPTQPDPYSSRPNQYQPQPQSQPYSQYPPQSQYQPPPQNTPPPPPQSQYSPPPQAQSHYAPAPEPYFPHSSSQHENGQAQDPFAYIQPHDMARQRILAEQRAVEADTPPTAWAVDEREQPQPHIQLATQSAQPYYNYAPAQPESQHPPPREGRTLAYQRPQDAQLDRIMEKHREAEAEYYANAHTHGLAPTSTWPDENRGQGTQAMLDVQRNPSSSRGTPSRTHSATSSRPESVTYPPSPGGSSSAHGAAAISTIAAEMAALRAQVARLENERREELPPAYN</sequence>
<keyword evidence="3" id="KW-0732">Signal</keyword>
<dbReference type="Gene3D" id="2.60.120.260">
    <property type="entry name" value="Galactose-binding domain-like"/>
    <property type="match status" value="1"/>
</dbReference>
<evidence type="ECO:0000256" key="1">
    <source>
        <dbReference type="SAM" id="MobiDB-lite"/>
    </source>
</evidence>
<evidence type="ECO:0000256" key="2">
    <source>
        <dbReference type="SAM" id="Phobius"/>
    </source>
</evidence>
<feature type="transmembrane region" description="Helical" evidence="2">
    <location>
        <begin position="234"/>
        <end position="257"/>
    </location>
</feature>
<feature type="signal peptide" evidence="3">
    <location>
        <begin position="1"/>
        <end position="48"/>
    </location>
</feature>
<accession>A0A8H6YI88</accession>
<proteinExistence type="predicted"/>
<organism evidence="4 5">
    <name type="scientific">Mycena sanguinolenta</name>
    <dbReference type="NCBI Taxonomy" id="230812"/>
    <lineage>
        <taxon>Eukaryota</taxon>
        <taxon>Fungi</taxon>
        <taxon>Dikarya</taxon>
        <taxon>Basidiomycota</taxon>
        <taxon>Agaricomycotina</taxon>
        <taxon>Agaricomycetes</taxon>
        <taxon>Agaricomycetidae</taxon>
        <taxon>Agaricales</taxon>
        <taxon>Marasmiineae</taxon>
        <taxon>Mycenaceae</taxon>
        <taxon>Mycena</taxon>
    </lineage>
</organism>
<feature type="region of interest" description="Disordered" evidence="1">
    <location>
        <begin position="187"/>
        <end position="220"/>
    </location>
</feature>
<feature type="compositionally biased region" description="Pro residues" evidence="1">
    <location>
        <begin position="363"/>
        <end position="383"/>
    </location>
</feature>
<keyword evidence="2" id="KW-0472">Membrane</keyword>
<feature type="region of interest" description="Disordered" evidence="1">
    <location>
        <begin position="538"/>
        <end position="578"/>
    </location>
</feature>
<protein>
    <recommendedName>
        <fullName evidence="6">Transmembrane protein</fullName>
    </recommendedName>
</protein>